<accession>A0A2P7BIM9</accession>
<sequence>MNIFLIESACTKCVPCETEPLRANFVHMKPVLFLGWRPTTLSGGVVRWKHIGLAKSLDLEPNSLQQNGFL</sequence>
<dbReference type="EMBL" id="PGGM01000002">
    <property type="protein sequence ID" value="PSH66316.1"/>
    <property type="molecule type" value="Genomic_DNA"/>
</dbReference>
<name>A0A2P7BIM9_9HYPH</name>
<proteinExistence type="predicted"/>
<keyword evidence="2" id="KW-1185">Reference proteome</keyword>
<dbReference type="Proteomes" id="UP000241764">
    <property type="component" value="Unassembled WGS sequence"/>
</dbReference>
<dbReference type="AlphaFoldDB" id="A0A2P7BIM9"/>
<gene>
    <name evidence="1" type="ORF">CU103_07070</name>
</gene>
<organism evidence="1 2">
    <name type="scientific">Phyllobacterium sophorae</name>
    <dbReference type="NCBI Taxonomy" id="1520277"/>
    <lineage>
        <taxon>Bacteria</taxon>
        <taxon>Pseudomonadati</taxon>
        <taxon>Pseudomonadota</taxon>
        <taxon>Alphaproteobacteria</taxon>
        <taxon>Hyphomicrobiales</taxon>
        <taxon>Phyllobacteriaceae</taxon>
        <taxon>Phyllobacterium</taxon>
    </lineage>
</organism>
<evidence type="ECO:0000313" key="2">
    <source>
        <dbReference type="Proteomes" id="UP000241764"/>
    </source>
</evidence>
<comment type="caution">
    <text evidence="1">The sequence shown here is derived from an EMBL/GenBank/DDBJ whole genome shotgun (WGS) entry which is preliminary data.</text>
</comment>
<protein>
    <submittedName>
        <fullName evidence="1">Uncharacterized protein</fullName>
    </submittedName>
</protein>
<evidence type="ECO:0000313" key="1">
    <source>
        <dbReference type="EMBL" id="PSH66316.1"/>
    </source>
</evidence>
<reference evidence="2" key="1">
    <citation type="submission" date="2017-11" db="EMBL/GenBank/DDBJ databases">
        <authorList>
            <person name="Kuznetsova I."/>
            <person name="Sazanova A."/>
            <person name="Chirak E."/>
            <person name="Safronova V."/>
            <person name="Willems A."/>
        </authorList>
    </citation>
    <scope>NUCLEOTIDE SEQUENCE [LARGE SCALE GENOMIC DNA]</scope>
    <source>
        <strain evidence="2">CCBAU 03422</strain>
    </source>
</reference>